<dbReference type="Proteomes" id="UP001153334">
    <property type="component" value="Unassembled WGS sequence"/>
</dbReference>
<protein>
    <submittedName>
        <fullName evidence="1">Uncharacterized protein</fullName>
    </submittedName>
</protein>
<gene>
    <name evidence="1" type="ORF">ONZ43_g6667</name>
</gene>
<name>A0ACC2HX37_9PEZI</name>
<evidence type="ECO:0000313" key="2">
    <source>
        <dbReference type="Proteomes" id="UP001153334"/>
    </source>
</evidence>
<proteinExistence type="predicted"/>
<sequence length="164" mass="17612">MLEKIKNPELPPVCTVETPNQTENIFNNFESSDMQPEHTAAMTLGMLSGGMTPNGSFQSPGGTTYPNLDLGTNLGLSSIPDFQPDIGAVNNAASPFSMFTSLGNSSNMALDQNFDWDVLDNYAQTANWTDQGFGFFAGNPEQQSQQGSSTDESFSFMNTNTPGS</sequence>
<comment type="caution">
    <text evidence="1">The sequence shown here is derived from an EMBL/GenBank/DDBJ whole genome shotgun (WGS) entry which is preliminary data.</text>
</comment>
<reference evidence="1" key="1">
    <citation type="submission" date="2022-11" db="EMBL/GenBank/DDBJ databases">
        <title>Genome Sequence of Nemania bipapillata.</title>
        <authorList>
            <person name="Buettner E."/>
        </authorList>
    </citation>
    <scope>NUCLEOTIDE SEQUENCE</scope>
    <source>
        <strain evidence="1">CP14</strain>
    </source>
</reference>
<evidence type="ECO:0000313" key="1">
    <source>
        <dbReference type="EMBL" id="KAJ8107652.1"/>
    </source>
</evidence>
<organism evidence="1 2">
    <name type="scientific">Nemania bipapillata</name>
    <dbReference type="NCBI Taxonomy" id="110536"/>
    <lineage>
        <taxon>Eukaryota</taxon>
        <taxon>Fungi</taxon>
        <taxon>Dikarya</taxon>
        <taxon>Ascomycota</taxon>
        <taxon>Pezizomycotina</taxon>
        <taxon>Sordariomycetes</taxon>
        <taxon>Xylariomycetidae</taxon>
        <taxon>Xylariales</taxon>
        <taxon>Xylariaceae</taxon>
        <taxon>Nemania</taxon>
    </lineage>
</organism>
<accession>A0ACC2HX37</accession>
<keyword evidence="2" id="KW-1185">Reference proteome</keyword>
<dbReference type="EMBL" id="JAPESX010002470">
    <property type="protein sequence ID" value="KAJ8107652.1"/>
    <property type="molecule type" value="Genomic_DNA"/>
</dbReference>